<reference evidence="1 2" key="1">
    <citation type="submission" date="2019-02" db="EMBL/GenBank/DDBJ databases">
        <title>Deep-cultivation of Planctomycetes and their phenomic and genomic characterization uncovers novel biology.</title>
        <authorList>
            <person name="Wiegand S."/>
            <person name="Jogler M."/>
            <person name="Boedeker C."/>
            <person name="Pinto D."/>
            <person name="Vollmers J."/>
            <person name="Rivas-Marin E."/>
            <person name="Kohn T."/>
            <person name="Peeters S.H."/>
            <person name="Heuer A."/>
            <person name="Rast P."/>
            <person name="Oberbeckmann S."/>
            <person name="Bunk B."/>
            <person name="Jeske O."/>
            <person name="Meyerdierks A."/>
            <person name="Storesund J.E."/>
            <person name="Kallscheuer N."/>
            <person name="Luecker S."/>
            <person name="Lage O.M."/>
            <person name="Pohl T."/>
            <person name="Merkel B.J."/>
            <person name="Hornburger P."/>
            <person name="Mueller R.-W."/>
            <person name="Bruemmer F."/>
            <person name="Labrenz M."/>
            <person name="Spormann A.M."/>
            <person name="Op den Camp H."/>
            <person name="Overmann J."/>
            <person name="Amann R."/>
            <person name="Jetten M.S.M."/>
            <person name="Mascher T."/>
            <person name="Medema M.H."/>
            <person name="Devos D.P."/>
            <person name="Kaster A.-K."/>
            <person name="Ovreas L."/>
            <person name="Rohde M."/>
            <person name="Galperin M.Y."/>
            <person name="Jogler C."/>
        </authorList>
    </citation>
    <scope>NUCLEOTIDE SEQUENCE [LARGE SCALE GENOMIC DNA]</scope>
    <source>
        <strain evidence="1 2">TBK1r</strain>
    </source>
</reference>
<gene>
    <name evidence="1" type="ORF">TBK1r_55190</name>
</gene>
<name>A0ABX5Y017_9BACT</name>
<dbReference type="EMBL" id="CP036432">
    <property type="protein sequence ID" value="QDV86500.1"/>
    <property type="molecule type" value="Genomic_DNA"/>
</dbReference>
<protein>
    <submittedName>
        <fullName evidence="1">Uncharacterized protein</fullName>
    </submittedName>
</protein>
<dbReference type="Proteomes" id="UP000318081">
    <property type="component" value="Chromosome"/>
</dbReference>
<evidence type="ECO:0000313" key="2">
    <source>
        <dbReference type="Proteomes" id="UP000318081"/>
    </source>
</evidence>
<organism evidence="1 2">
    <name type="scientific">Stieleria magnilauensis</name>
    <dbReference type="NCBI Taxonomy" id="2527963"/>
    <lineage>
        <taxon>Bacteria</taxon>
        <taxon>Pseudomonadati</taxon>
        <taxon>Planctomycetota</taxon>
        <taxon>Planctomycetia</taxon>
        <taxon>Pirellulales</taxon>
        <taxon>Pirellulaceae</taxon>
        <taxon>Stieleria</taxon>
    </lineage>
</organism>
<evidence type="ECO:0000313" key="1">
    <source>
        <dbReference type="EMBL" id="QDV86500.1"/>
    </source>
</evidence>
<accession>A0ABX5Y017</accession>
<proteinExistence type="predicted"/>
<dbReference type="RefSeq" id="WP_145217716.1">
    <property type="nucleotide sequence ID" value="NZ_CP036432.1"/>
</dbReference>
<sequence length="71" mass="8285">MKEQLTKLLTAIPFQPFIIKMSNGEQWEVKHPENLAVGKHFMVLIEPETDRTHDLYLLHVVGFERQPSVPM</sequence>
<keyword evidence="2" id="KW-1185">Reference proteome</keyword>